<evidence type="ECO:0000313" key="3">
    <source>
        <dbReference type="Proteomes" id="UP000799428"/>
    </source>
</evidence>
<dbReference type="Pfam" id="PF12937">
    <property type="entry name" value="F-box-like"/>
    <property type="match status" value="1"/>
</dbReference>
<reference evidence="2" key="1">
    <citation type="journal article" date="2020" name="Stud. Mycol.">
        <title>101 Dothideomycetes genomes: a test case for predicting lifestyles and emergence of pathogens.</title>
        <authorList>
            <person name="Haridas S."/>
            <person name="Albert R."/>
            <person name="Binder M."/>
            <person name="Bloem J."/>
            <person name="Labutti K."/>
            <person name="Salamov A."/>
            <person name="Andreopoulos B."/>
            <person name="Baker S."/>
            <person name="Barry K."/>
            <person name="Bills G."/>
            <person name="Bluhm B."/>
            <person name="Cannon C."/>
            <person name="Castanera R."/>
            <person name="Culley D."/>
            <person name="Daum C."/>
            <person name="Ezra D."/>
            <person name="Gonzalez J."/>
            <person name="Henrissat B."/>
            <person name="Kuo A."/>
            <person name="Liang C."/>
            <person name="Lipzen A."/>
            <person name="Lutzoni F."/>
            <person name="Magnuson J."/>
            <person name="Mondo S."/>
            <person name="Nolan M."/>
            <person name="Ohm R."/>
            <person name="Pangilinan J."/>
            <person name="Park H.-J."/>
            <person name="Ramirez L."/>
            <person name="Alfaro M."/>
            <person name="Sun H."/>
            <person name="Tritt A."/>
            <person name="Yoshinaga Y."/>
            <person name="Zwiers L.-H."/>
            <person name="Turgeon B."/>
            <person name="Goodwin S."/>
            <person name="Spatafora J."/>
            <person name="Crous P."/>
            <person name="Grigoriev I."/>
        </authorList>
    </citation>
    <scope>NUCLEOTIDE SEQUENCE</scope>
    <source>
        <strain evidence="2">CBS 279.74</strain>
    </source>
</reference>
<dbReference type="InterPro" id="IPR001810">
    <property type="entry name" value="F-box_dom"/>
</dbReference>
<dbReference type="InterPro" id="IPR036047">
    <property type="entry name" value="F-box-like_dom_sf"/>
</dbReference>
<protein>
    <recommendedName>
        <fullName evidence="1">F-box domain-containing protein</fullName>
    </recommendedName>
</protein>
<dbReference type="AlphaFoldDB" id="A0A6G1K3A1"/>
<dbReference type="OrthoDB" id="10262814at2759"/>
<organism evidence="2 3">
    <name type="scientific">Pleomassaria siparia CBS 279.74</name>
    <dbReference type="NCBI Taxonomy" id="1314801"/>
    <lineage>
        <taxon>Eukaryota</taxon>
        <taxon>Fungi</taxon>
        <taxon>Dikarya</taxon>
        <taxon>Ascomycota</taxon>
        <taxon>Pezizomycotina</taxon>
        <taxon>Dothideomycetes</taxon>
        <taxon>Pleosporomycetidae</taxon>
        <taxon>Pleosporales</taxon>
        <taxon>Pleomassariaceae</taxon>
        <taxon>Pleomassaria</taxon>
    </lineage>
</organism>
<dbReference type="EMBL" id="MU005775">
    <property type="protein sequence ID" value="KAF2706857.1"/>
    <property type="molecule type" value="Genomic_DNA"/>
</dbReference>
<accession>A0A6G1K3A1</accession>
<evidence type="ECO:0000313" key="2">
    <source>
        <dbReference type="EMBL" id="KAF2706857.1"/>
    </source>
</evidence>
<dbReference type="Proteomes" id="UP000799428">
    <property type="component" value="Unassembled WGS sequence"/>
</dbReference>
<dbReference type="PROSITE" id="PS50181">
    <property type="entry name" value="FBOX"/>
    <property type="match status" value="1"/>
</dbReference>
<name>A0A6G1K3A1_9PLEO</name>
<evidence type="ECO:0000259" key="1">
    <source>
        <dbReference type="PROSITE" id="PS50181"/>
    </source>
</evidence>
<dbReference type="Gene3D" id="1.20.1280.50">
    <property type="match status" value="1"/>
</dbReference>
<sequence length="463" mass="52376">MGFAELPAELQIEILSYLERPDLKAARAVSRSFRDNTSPSLFKSTVACPRYQALGAMQKISLHSVYQIYVKTIIFDGSVYDGDLANNEQRYLIQADECAEINTGFRWEKHTRYKRYQQLFREQEDMRTGGVLFAEISRALEWMVNVSSLVYSPGPRNIPIERKTMKDILPRGIGGARGMGVESYDSFIKSNQHGIHYVIGAIYASQYTGIHEFRVETVHSGHENRGTEFTIFVFDFPDPMHLEAGRFFFRQLHKLKLNMSLQLAGTARNTAINPPPILGGPPGFQHANPIHQINFAPGAGQAFSAAQLVNFASLLREAKNLRELSFHLAHWRPSANLMYGHLISPNQAIFPHLGLSGTWTKLRSLSLGGIYGTEKDFVSFIRRHKDTLKEVEFKYCSLTSGLWASVVDEILENTSIFPFTLNKVNETIIGDAEFHTLVAEEQDRWQYVGKLSLNAVGLRYFVS</sequence>
<dbReference type="SUPFAM" id="SSF81383">
    <property type="entry name" value="F-box domain"/>
    <property type="match status" value="1"/>
</dbReference>
<keyword evidence="3" id="KW-1185">Reference proteome</keyword>
<gene>
    <name evidence="2" type="ORF">K504DRAFT_385139</name>
</gene>
<proteinExistence type="predicted"/>
<dbReference type="CDD" id="cd09917">
    <property type="entry name" value="F-box_SF"/>
    <property type="match status" value="1"/>
</dbReference>
<feature type="domain" description="F-box" evidence="1">
    <location>
        <begin position="1"/>
        <end position="54"/>
    </location>
</feature>